<reference evidence="10" key="1">
    <citation type="journal article" date="2023" name="Mol. Biol. Evol.">
        <title>Third-Generation Sequencing Reveals the Adaptive Role of the Epigenome in Three Deep-Sea Polychaetes.</title>
        <authorList>
            <person name="Perez M."/>
            <person name="Aroh O."/>
            <person name="Sun Y."/>
            <person name="Lan Y."/>
            <person name="Juniper S.K."/>
            <person name="Young C.R."/>
            <person name="Angers B."/>
            <person name="Qian P.Y."/>
        </authorList>
    </citation>
    <scope>NUCLEOTIDE SEQUENCE</scope>
    <source>
        <strain evidence="10">P08H-3</strain>
    </source>
</reference>
<keyword evidence="2 7" id="KW-0813">Transport</keyword>
<evidence type="ECO:0000256" key="3">
    <source>
        <dbReference type="ARBA" id="ARBA00022692"/>
    </source>
</evidence>
<dbReference type="GO" id="GO:1901235">
    <property type="term" value="F:(R)-carnitine transmembrane transporter activity"/>
    <property type="evidence" value="ECO:0007669"/>
    <property type="project" value="TreeGrafter"/>
</dbReference>
<comment type="caution">
    <text evidence="10">The sequence shown here is derived from an EMBL/GenBank/DDBJ whole genome shotgun (WGS) entry which is preliminary data.</text>
</comment>
<keyword evidence="11" id="KW-1185">Reference proteome</keyword>
<feature type="transmembrane region" description="Helical" evidence="9">
    <location>
        <begin position="242"/>
        <end position="259"/>
    </location>
</feature>
<feature type="binding site" evidence="6">
    <location>
        <position position="359"/>
    </location>
    <ligand>
        <name>Na(+)</name>
        <dbReference type="ChEBI" id="CHEBI:29101"/>
        <label>1</label>
    </ligand>
</feature>
<feature type="binding site" evidence="6">
    <location>
        <position position="428"/>
    </location>
    <ligand>
        <name>Na(+)</name>
        <dbReference type="ChEBI" id="CHEBI:29101"/>
        <label>1</label>
    </ligand>
</feature>
<proteinExistence type="inferred from homology"/>
<feature type="binding site" evidence="6">
    <location>
        <position position="64"/>
    </location>
    <ligand>
        <name>Na(+)</name>
        <dbReference type="ChEBI" id="CHEBI:29101"/>
        <label>1</label>
    </ligand>
</feature>
<name>A0AAD9JPA7_9ANNE</name>
<evidence type="ECO:0000256" key="7">
    <source>
        <dbReference type="RuleBase" id="RU003732"/>
    </source>
</evidence>
<dbReference type="PROSITE" id="PS50267">
    <property type="entry name" value="NA_NEUROTRAN_SYMP_3"/>
    <property type="match status" value="1"/>
</dbReference>
<sequence length="674" mass="76545">MCWRISQSVSQSVSPSVSPSVNHSIMGKKEKKENAFSWGEDENKERGNWSGKADFLLSTIGYAVGLGNVWRFPYKAYSNGGASFLIPYLVFLLTCGLPMFFLELSFGQFASLGPISVWKAVPIFKGLGWAMTMISFLVCIYYNMIIAYTIYYLFASFNKQVPWQNCRDEWRQLNISGKLITCVQRNRDLAETIDDWCNSTTDHTTIEYLYNCTAQKQTPARLYWDRVVLDISEGMDDDQGVFKWHLVLCLLGAWIIVFLCMCRGVKSSGKVVYFTALFPYVVLIILCIRNALLEGAYDGILFYIKPTISKLSNSKAWYEASVQIFYSLGIAFGGLSTMSSYNRFNNNVYRDALLVAIINCSTSIFAGFVIFSVIGYMAKITGEDIANVVDSGPGLAFIAYPEGIATMPIAPLWAILFFLMLITLGLDSQFAMLETVITALSDEFELNKKHKHGKLILTTCVCIFMFLAGLPQCTRAGIYVMNLFDWYSAGYSLIIVAFFEVVAIAWIYDFRRFKKDIQMMIGKGWWINASFYYYWFPCWIIISPVMMLYILISMCMNFGPIIYGDNISYPSYADGIGFLMVALALVFLPVMALIEYCKAHGFFTTMRRILQSKSDWGPALDQHRALDVRYSSTNSMAVTNDNKHNSSINDMTSYDNYRDAVYPNIAYDDNEERL</sequence>
<evidence type="ECO:0000256" key="4">
    <source>
        <dbReference type="ARBA" id="ARBA00022989"/>
    </source>
</evidence>
<keyword evidence="6" id="KW-0479">Metal-binding</keyword>
<feature type="binding site" evidence="6">
    <location>
        <position position="327"/>
    </location>
    <ligand>
        <name>Na(+)</name>
        <dbReference type="ChEBI" id="CHEBI:29101"/>
        <label>1</label>
    </ligand>
</feature>
<accession>A0AAD9JPA7</accession>
<feature type="transmembrane region" description="Helical" evidence="9">
    <location>
        <begin position="85"/>
        <end position="106"/>
    </location>
</feature>
<dbReference type="PROSITE" id="PS00610">
    <property type="entry name" value="NA_NEUROTRAN_SYMP_1"/>
    <property type="match status" value="1"/>
</dbReference>
<feature type="transmembrane region" description="Helical" evidence="9">
    <location>
        <begin position="398"/>
        <end position="422"/>
    </location>
</feature>
<feature type="transmembrane region" description="Helical" evidence="9">
    <location>
        <begin position="572"/>
        <end position="597"/>
    </location>
</feature>
<evidence type="ECO:0000256" key="1">
    <source>
        <dbReference type="ARBA" id="ARBA00004141"/>
    </source>
</evidence>
<dbReference type="GO" id="GO:0015374">
    <property type="term" value="F:neutral, basic amino acid:sodium:chloride symporter activity"/>
    <property type="evidence" value="ECO:0007669"/>
    <property type="project" value="TreeGrafter"/>
</dbReference>
<dbReference type="GO" id="GO:0015657">
    <property type="term" value="F:branched-chain amino acid:sodium symporter activity"/>
    <property type="evidence" value="ECO:0007669"/>
    <property type="project" value="TreeGrafter"/>
</dbReference>
<dbReference type="SUPFAM" id="SSF161070">
    <property type="entry name" value="SNF-like"/>
    <property type="match status" value="1"/>
</dbReference>
<feature type="transmembrane region" description="Helical" evidence="9">
    <location>
        <begin position="353"/>
        <end position="378"/>
    </location>
</feature>
<comment type="similarity">
    <text evidence="7">Belongs to the sodium:neurotransmitter symporter (SNF) (TC 2.A.22) family.</text>
</comment>
<keyword evidence="5 9" id="KW-0472">Membrane</keyword>
<dbReference type="Proteomes" id="UP001208570">
    <property type="component" value="Unassembled WGS sequence"/>
</dbReference>
<gene>
    <name evidence="10" type="ORF">LSH36_206g01037</name>
</gene>
<feature type="binding site" evidence="6">
    <location>
        <position position="63"/>
    </location>
    <ligand>
        <name>Na(+)</name>
        <dbReference type="ChEBI" id="CHEBI:29101"/>
        <label>1</label>
    </ligand>
</feature>
<feature type="binding site" evidence="6">
    <location>
        <position position="61"/>
    </location>
    <ligand>
        <name>Na(+)</name>
        <dbReference type="ChEBI" id="CHEBI:29101"/>
        <label>1</label>
    </ligand>
</feature>
<dbReference type="PANTHER" id="PTHR11616:SF286">
    <property type="entry name" value="SODIUM- AND CHLORIDE-DEPENDENT NEUTRAL AND BASIC AMINO ACID TRANSPORTER B(0+)"/>
    <property type="match status" value="1"/>
</dbReference>
<feature type="transmembrane region" description="Helical" evidence="9">
    <location>
        <begin position="490"/>
        <end position="510"/>
    </location>
</feature>
<feature type="transmembrane region" description="Helical" evidence="9">
    <location>
        <begin position="271"/>
        <end position="292"/>
    </location>
</feature>
<dbReference type="GO" id="GO:0022858">
    <property type="term" value="F:alanine transmembrane transporter activity"/>
    <property type="evidence" value="ECO:0007669"/>
    <property type="project" value="TreeGrafter"/>
</dbReference>
<organism evidence="10 11">
    <name type="scientific">Paralvinella palmiformis</name>
    <dbReference type="NCBI Taxonomy" id="53620"/>
    <lineage>
        <taxon>Eukaryota</taxon>
        <taxon>Metazoa</taxon>
        <taxon>Spiralia</taxon>
        <taxon>Lophotrochozoa</taxon>
        <taxon>Annelida</taxon>
        <taxon>Polychaeta</taxon>
        <taxon>Sedentaria</taxon>
        <taxon>Canalipalpata</taxon>
        <taxon>Terebellida</taxon>
        <taxon>Terebelliformia</taxon>
        <taxon>Alvinellidae</taxon>
        <taxon>Paralvinella</taxon>
    </lineage>
</organism>
<evidence type="ECO:0000256" key="5">
    <source>
        <dbReference type="ARBA" id="ARBA00023136"/>
    </source>
</evidence>
<keyword evidence="4 9" id="KW-1133">Transmembrane helix</keyword>
<evidence type="ECO:0000313" key="11">
    <source>
        <dbReference type="Proteomes" id="UP001208570"/>
    </source>
</evidence>
<dbReference type="GO" id="GO:0001761">
    <property type="term" value="F:beta-alanine transmembrane transporter activity"/>
    <property type="evidence" value="ECO:0007669"/>
    <property type="project" value="TreeGrafter"/>
</dbReference>
<dbReference type="GO" id="GO:0005886">
    <property type="term" value="C:plasma membrane"/>
    <property type="evidence" value="ECO:0007669"/>
    <property type="project" value="TreeGrafter"/>
</dbReference>
<comment type="subcellular location">
    <subcellularLocation>
        <location evidence="1">Membrane</location>
        <topology evidence="1">Multi-pass membrane protein</topology>
    </subcellularLocation>
</comment>
<feature type="binding site" evidence="6">
    <location>
        <position position="427"/>
    </location>
    <ligand>
        <name>Na(+)</name>
        <dbReference type="ChEBI" id="CHEBI:29101"/>
        <label>1</label>
    </ligand>
</feature>
<protein>
    <recommendedName>
        <fullName evidence="7">Transporter</fullName>
    </recommendedName>
</protein>
<dbReference type="AlphaFoldDB" id="A0AAD9JPA7"/>
<dbReference type="PRINTS" id="PR00176">
    <property type="entry name" value="NANEUSMPORT"/>
</dbReference>
<evidence type="ECO:0000256" key="2">
    <source>
        <dbReference type="ARBA" id="ARBA00022448"/>
    </source>
</evidence>
<feature type="region of interest" description="Disordered" evidence="8">
    <location>
        <begin position="1"/>
        <end position="24"/>
    </location>
</feature>
<keyword evidence="3 7" id="KW-0812">Transmembrane</keyword>
<dbReference type="GO" id="GO:0046872">
    <property type="term" value="F:metal ion binding"/>
    <property type="evidence" value="ECO:0007669"/>
    <property type="project" value="UniProtKB-KW"/>
</dbReference>
<dbReference type="PANTHER" id="PTHR11616">
    <property type="entry name" value="SODIUM/CHLORIDE DEPENDENT TRANSPORTER"/>
    <property type="match status" value="1"/>
</dbReference>
<dbReference type="InterPro" id="IPR000175">
    <property type="entry name" value="Na/ntran_symport"/>
</dbReference>
<evidence type="ECO:0000256" key="6">
    <source>
        <dbReference type="PIRSR" id="PIRSR600175-1"/>
    </source>
</evidence>
<keyword evidence="7" id="KW-0769">Symport</keyword>
<feature type="binding site" evidence="6">
    <location>
        <position position="424"/>
    </location>
    <ligand>
        <name>Na(+)</name>
        <dbReference type="ChEBI" id="CHEBI:29101"/>
        <label>1</label>
    </ligand>
</feature>
<dbReference type="EMBL" id="JAODUP010000206">
    <property type="protein sequence ID" value="KAK2156734.1"/>
    <property type="molecule type" value="Genomic_DNA"/>
</dbReference>
<feature type="binding site" evidence="6">
    <location>
        <position position="68"/>
    </location>
    <ligand>
        <name>Na(+)</name>
        <dbReference type="ChEBI" id="CHEBI:29101"/>
        <label>1</label>
    </ligand>
</feature>
<evidence type="ECO:0000313" key="10">
    <source>
        <dbReference type="EMBL" id="KAK2156734.1"/>
    </source>
</evidence>
<dbReference type="InterPro" id="IPR037272">
    <property type="entry name" value="SNS_sf"/>
</dbReference>
<evidence type="ECO:0000256" key="8">
    <source>
        <dbReference type="SAM" id="MobiDB-lite"/>
    </source>
</evidence>
<dbReference type="Pfam" id="PF00209">
    <property type="entry name" value="SNF"/>
    <property type="match status" value="1"/>
</dbReference>
<feature type="transmembrane region" description="Helical" evidence="9">
    <location>
        <begin position="531"/>
        <end position="552"/>
    </location>
</feature>
<dbReference type="GO" id="GO:0089718">
    <property type="term" value="P:amino acid import across plasma membrane"/>
    <property type="evidence" value="ECO:0007669"/>
    <property type="project" value="TreeGrafter"/>
</dbReference>
<keyword evidence="6" id="KW-0915">Sodium</keyword>
<feature type="transmembrane region" description="Helical" evidence="9">
    <location>
        <begin position="455"/>
        <end position="478"/>
    </location>
</feature>
<feature type="transmembrane region" description="Helical" evidence="9">
    <location>
        <begin position="127"/>
        <end position="154"/>
    </location>
</feature>
<evidence type="ECO:0000256" key="9">
    <source>
        <dbReference type="SAM" id="Phobius"/>
    </source>
</evidence>
<feature type="compositionally biased region" description="Low complexity" evidence="8">
    <location>
        <begin position="1"/>
        <end position="21"/>
    </location>
</feature>